<evidence type="ECO:0000256" key="12">
    <source>
        <dbReference type="ARBA" id="ARBA00023136"/>
    </source>
</evidence>
<dbReference type="GeneTree" id="ENSGT00940000164360"/>
<dbReference type="AlphaFoldDB" id="A0AAZ3NTG5"/>
<dbReference type="GO" id="GO:0017083">
    <property type="term" value="F:4-galactosyl-N-acetylglucosaminide 3-alpha-L-fucosyltransferase activity"/>
    <property type="evidence" value="ECO:0007669"/>
    <property type="project" value="UniProtKB-EC"/>
</dbReference>
<evidence type="ECO:0000256" key="8">
    <source>
        <dbReference type="ARBA" id="ARBA00022968"/>
    </source>
</evidence>
<dbReference type="InterPro" id="IPR031481">
    <property type="entry name" value="Glyco_tran_10_N"/>
</dbReference>
<evidence type="ECO:0000256" key="4">
    <source>
        <dbReference type="ARBA" id="ARBA00011738"/>
    </source>
</evidence>
<evidence type="ECO:0000256" key="6">
    <source>
        <dbReference type="ARBA" id="ARBA00022679"/>
    </source>
</evidence>
<dbReference type="Gene3D" id="3.40.50.11660">
    <property type="entry name" value="Glycosyl transferase family 10, C-terminal domain"/>
    <property type="match status" value="1"/>
</dbReference>
<dbReference type="PANTHER" id="PTHR11929">
    <property type="entry name" value="ALPHA- 1,3 -FUCOSYLTRANSFERASE"/>
    <property type="match status" value="1"/>
</dbReference>
<comment type="catalytic activity">
    <reaction evidence="16">
        <text>alpha-D-galactosyl-(1-&gt;3)-beta-D-galactosyl-(1-&gt;4)-N-acetyl-beta-D-glucosaminyl-(1-&gt;3)-beta-D-galactosyl-(1-&gt;4)-beta-D-glucosyl-(1&lt;-&gt;1')-ceramide + GDP-beta-L-fucose = a neolactoside IV(3)-alpha-Gal,III(3)-alpha-Fuc-nLc4Cer + GDP + H(+)</text>
        <dbReference type="Rhea" id="RHEA:48380"/>
        <dbReference type="ChEBI" id="CHEBI:15378"/>
        <dbReference type="ChEBI" id="CHEBI:57273"/>
        <dbReference type="ChEBI" id="CHEBI:58189"/>
        <dbReference type="ChEBI" id="CHEBI:90380"/>
        <dbReference type="ChEBI" id="CHEBI:90381"/>
    </reaction>
    <physiologicalReaction direction="left-to-right" evidence="16">
        <dbReference type="Rhea" id="RHEA:48381"/>
    </physiologicalReaction>
</comment>
<comment type="subunit">
    <text evidence="4">Homodimer.</text>
</comment>
<evidence type="ECO:0000313" key="28">
    <source>
        <dbReference type="Ensembl" id="ENSOTSP00005107526.1"/>
    </source>
</evidence>
<evidence type="ECO:0000256" key="5">
    <source>
        <dbReference type="ARBA" id="ARBA00022676"/>
    </source>
</evidence>
<evidence type="ECO:0000256" key="25">
    <source>
        <dbReference type="SAM" id="MobiDB-lite"/>
    </source>
</evidence>
<evidence type="ECO:0000256" key="21">
    <source>
        <dbReference type="ARBA" id="ARBA00037848"/>
    </source>
</evidence>
<evidence type="ECO:0000313" key="29">
    <source>
        <dbReference type="Proteomes" id="UP000694402"/>
    </source>
</evidence>
<evidence type="ECO:0000256" key="17">
    <source>
        <dbReference type="ARBA" id="ARBA00036234"/>
    </source>
</evidence>
<keyword evidence="9 24" id="KW-1133">Transmembrane helix</keyword>
<evidence type="ECO:0000256" key="2">
    <source>
        <dbReference type="ARBA" id="ARBA00004934"/>
    </source>
</evidence>
<evidence type="ECO:0000256" key="20">
    <source>
        <dbReference type="ARBA" id="ARBA00036757"/>
    </source>
</evidence>
<evidence type="ECO:0000256" key="7">
    <source>
        <dbReference type="ARBA" id="ARBA00022692"/>
    </source>
</evidence>
<comment type="catalytic activity">
    <reaction evidence="18">
        <text>alpha-N-glycoloylneuraminosyl-(2-&gt;3)-beta-D-galactosyl-(1-&gt;4)-N-acetyl-beta-D-glucosaminyl-(1-&gt;3)-beta-D-galactosyl-(1-&gt;4)-N-acetyl-beta-D-glucosaminyl-(1-&gt;3)-beta-D-galactosyl-(1-&gt;4)-beta-D-glucosyl-(1&lt;-&gt;1')-ceramide + GDP-beta-L-fucose = alpha-N-glycoloylneuraminosyl-(2-&gt;3)-beta-D-galactosyl-(1-&gt;4)-N-acetyl-beta-D-glucosaminyl-(1-&gt;3)-beta-D-galactosyl-(1-&gt;4)-[alpha-L-fucosyl-(1-&gt;3)]-N-acetyl-beta-D-glucosaminyl-(1-&gt;3)-beta-D-galactosyl-(1-&gt;4)-beta-D-glucosyl-(1&lt;-&gt;1')-ceramide + GDP + H(+)</text>
        <dbReference type="Rhea" id="RHEA:48388"/>
        <dbReference type="ChEBI" id="CHEBI:15378"/>
        <dbReference type="ChEBI" id="CHEBI:57273"/>
        <dbReference type="ChEBI" id="CHEBI:58189"/>
        <dbReference type="ChEBI" id="CHEBI:90383"/>
        <dbReference type="ChEBI" id="CHEBI:90384"/>
    </reaction>
    <physiologicalReaction direction="left-to-right" evidence="18">
        <dbReference type="Rhea" id="RHEA:48389"/>
    </physiologicalReaction>
</comment>
<keyword evidence="11" id="KW-0443">Lipid metabolism</keyword>
<proteinExistence type="inferred from homology"/>
<dbReference type="InterPro" id="IPR055270">
    <property type="entry name" value="Glyco_tran_10_C"/>
</dbReference>
<sequence>MVKVETDQLKSINVQLGILELVMTDIKELKASIEISDEKTATLQKDTNKLKRTVNMIETEVNVKKENGVRREALLDIHARSMRDNLVLTGIEEKEDVPESVVRSFLLTAHQTPREAINKIQLESVHCFRKRMPIMISGVVRVALFSILGVGGFLTLFVMYYQSAPSQICPPQPALPHHYSKPPENSSLSKKQPEPDKPIILLWFWPENRRFDFSDCTTFFNIDGCQLTDDRSLYNKADGVLIFHKSIKHDLSNLPPSPRPPFQKWIWYHVESPTNTIRIPGLEKLFNLTLSYREDADIPVRWRLTARKGQGEDFVLPKKDKLVCWIVSNNNPATGTAVRDNYYRELVKHIKVDVYGKAFARFLRYEDYYSTLSSCKFYLSFENSVHRDYITEKLNGPLAAGTVPVVLGPPRQNYEDFVPGDSFIHVNDFPNAKALAEFLLKLDKDDEAYLRYFQWRRNLFAQQHLIQLSQEFIQSICYACDHIGKHKEYRVVPDLYKWFLV</sequence>
<dbReference type="PANTHER" id="PTHR11929:SF10">
    <property type="entry name" value="4-GALACTOSYL-N-ACETYLGLUCOSAMINIDE 3-ALPHA-L-FUCOSYLTRANSFERASE 9"/>
    <property type="match status" value="1"/>
</dbReference>
<comment type="subcellular location">
    <subcellularLocation>
        <location evidence="24">Golgi apparatus</location>
        <location evidence="24">Golgi stack membrane</location>
        <topology evidence="24">Single-pass type II membrane protein</topology>
    </subcellularLocation>
    <subcellularLocation>
        <location evidence="21">Golgi apparatus</location>
        <location evidence="21">trans-Golgi network membrane</location>
        <topology evidence="21">Single-pass type II membrane protein</topology>
    </subcellularLocation>
</comment>
<evidence type="ECO:0000256" key="22">
    <source>
        <dbReference type="ARBA" id="ARBA00043828"/>
    </source>
</evidence>
<keyword evidence="12 24" id="KW-0472">Membrane</keyword>
<evidence type="ECO:0000256" key="9">
    <source>
        <dbReference type="ARBA" id="ARBA00022989"/>
    </source>
</evidence>
<evidence type="ECO:0000256" key="13">
    <source>
        <dbReference type="ARBA" id="ARBA00023157"/>
    </source>
</evidence>
<comment type="catalytic activity">
    <reaction evidence="22">
        <text>beta-D-Gal-(1-&gt;4)-beta-D-GlcNAc-(1-&gt;3)-beta-D-Gal-(1-&gt;4)-D-Glc + GDP-beta-L-fucose = beta-D-Gal-(1-&gt;4)-[alpha-L-Fuc-(1-&gt;3)]-beta-D-GlcNAc-(1-&gt;3)-beta-D-Gal-(1-&gt;4)-D-Glc + GDP + H(+)</text>
        <dbReference type="Rhea" id="RHEA:77187"/>
        <dbReference type="ChEBI" id="CHEBI:15378"/>
        <dbReference type="ChEBI" id="CHEBI:57273"/>
        <dbReference type="ChEBI" id="CHEBI:58189"/>
        <dbReference type="ChEBI" id="CHEBI:60239"/>
        <dbReference type="ChEBI" id="CHEBI:61352"/>
    </reaction>
    <physiologicalReaction direction="left-to-right" evidence="22">
        <dbReference type="Rhea" id="RHEA:77188"/>
    </physiologicalReaction>
</comment>
<dbReference type="SUPFAM" id="SSF53756">
    <property type="entry name" value="UDP-Glycosyltransferase/glycogen phosphorylase"/>
    <property type="match status" value="1"/>
</dbReference>
<evidence type="ECO:0000256" key="23">
    <source>
        <dbReference type="ARBA" id="ARBA00043838"/>
    </source>
</evidence>
<evidence type="ECO:0000256" key="15">
    <source>
        <dbReference type="ARBA" id="ARBA00029329"/>
    </source>
</evidence>
<name>A0AAZ3NTG5_ONCTS</name>
<feature type="domain" description="Fucosyltransferase N-terminal" evidence="27">
    <location>
        <begin position="196"/>
        <end position="302"/>
    </location>
</feature>
<dbReference type="GO" id="GO:0032580">
    <property type="term" value="C:Golgi cisterna membrane"/>
    <property type="evidence" value="ECO:0007669"/>
    <property type="project" value="UniProtKB-SubCell"/>
</dbReference>
<keyword evidence="7 24" id="KW-0812">Transmembrane</keyword>
<comment type="similarity">
    <text evidence="3 24">Belongs to the glycosyltransferase 10 family.</text>
</comment>
<dbReference type="InterPro" id="IPR001503">
    <property type="entry name" value="Glyco_trans_10"/>
</dbReference>
<evidence type="ECO:0000259" key="27">
    <source>
        <dbReference type="Pfam" id="PF17039"/>
    </source>
</evidence>
<keyword evidence="29" id="KW-1185">Reference proteome</keyword>
<keyword evidence="13" id="KW-1015">Disulfide bond</keyword>
<reference evidence="29" key="1">
    <citation type="journal article" date="2018" name="PLoS ONE">
        <title>Chinook salmon (Oncorhynchus tshawytscha) genome and transcriptome.</title>
        <authorList>
            <person name="Christensen K.A."/>
            <person name="Leong J.S."/>
            <person name="Sakhrani D."/>
            <person name="Biagi C.A."/>
            <person name="Minkley D.R."/>
            <person name="Withler R.E."/>
            <person name="Rondeau E.B."/>
            <person name="Koop B.F."/>
            <person name="Devlin R.H."/>
        </authorList>
    </citation>
    <scope>NUCLEOTIDE SEQUENCE [LARGE SCALE GENOMIC DNA]</scope>
</reference>
<dbReference type="Pfam" id="PF00852">
    <property type="entry name" value="Glyco_transf_10"/>
    <property type="match status" value="1"/>
</dbReference>
<comment type="catalytic activity">
    <reaction evidence="23">
        <text>an alpha-L-Fuc-(1-&gt;2)-beta-D-Gal-(1-&gt;4)-beta-D-GlcNAc derivative + GDP-beta-L-fucose = an alpha-L-Fuc-(1-&gt;2)-beta-D-Gal-(1-&gt;4)-[alpha-L-Fuc-(1-&gt;3)]-beta-D-GlcNAc derivative + GDP + H(+)</text>
        <dbReference type="Rhea" id="RHEA:77191"/>
        <dbReference type="ChEBI" id="CHEBI:15378"/>
        <dbReference type="ChEBI" id="CHEBI:57273"/>
        <dbReference type="ChEBI" id="CHEBI:58189"/>
        <dbReference type="ChEBI" id="CHEBI:133510"/>
        <dbReference type="ChEBI" id="CHEBI:195560"/>
    </reaction>
    <physiologicalReaction direction="left-to-right" evidence="23">
        <dbReference type="Rhea" id="RHEA:77192"/>
    </physiologicalReaction>
</comment>
<dbReference type="EC" id="2.4.1.-" evidence="24"/>
<reference evidence="28" key="2">
    <citation type="submission" date="2025-08" db="UniProtKB">
        <authorList>
            <consortium name="Ensembl"/>
        </authorList>
    </citation>
    <scope>IDENTIFICATION</scope>
</reference>
<dbReference type="Ensembl" id="ENSOTST00005134639.1">
    <property type="protein sequence ID" value="ENSOTSP00005107526.1"/>
    <property type="gene ID" value="ENSOTSG00005065407.1"/>
</dbReference>
<dbReference type="FunFam" id="3.40.50.11660:FF:000001">
    <property type="entry name" value="alpha-(1,3)-fucosyltransferase 9"/>
    <property type="match status" value="1"/>
</dbReference>
<evidence type="ECO:0000256" key="14">
    <source>
        <dbReference type="ARBA" id="ARBA00023180"/>
    </source>
</evidence>
<evidence type="ECO:0000256" key="10">
    <source>
        <dbReference type="ARBA" id="ARBA00023034"/>
    </source>
</evidence>
<keyword evidence="5 24" id="KW-0328">Glycosyltransferase</keyword>
<feature type="domain" description="Fucosyltransferase C-terminal" evidence="26">
    <location>
        <begin position="317"/>
        <end position="498"/>
    </location>
</feature>
<comment type="pathway">
    <text evidence="2">Glycolipid biosynthesis.</text>
</comment>
<feature type="transmembrane region" description="Helical" evidence="24">
    <location>
        <begin position="139"/>
        <end position="161"/>
    </location>
</feature>
<reference evidence="28" key="3">
    <citation type="submission" date="2025-09" db="UniProtKB">
        <authorList>
            <consortium name="Ensembl"/>
        </authorList>
    </citation>
    <scope>IDENTIFICATION</scope>
</reference>
<comment type="pathway">
    <text evidence="1">Protein modification; protein glycosylation.</text>
</comment>
<dbReference type="GO" id="GO:0006629">
    <property type="term" value="P:lipid metabolic process"/>
    <property type="evidence" value="ECO:0007669"/>
    <property type="project" value="UniProtKB-KW"/>
</dbReference>
<feature type="region of interest" description="Disordered" evidence="25">
    <location>
        <begin position="172"/>
        <end position="193"/>
    </location>
</feature>
<dbReference type="InterPro" id="IPR038577">
    <property type="entry name" value="GT10-like_C_sf"/>
</dbReference>
<evidence type="ECO:0000256" key="1">
    <source>
        <dbReference type="ARBA" id="ARBA00004922"/>
    </source>
</evidence>
<keyword evidence="14" id="KW-0325">Glycoprotein</keyword>
<evidence type="ECO:0000256" key="11">
    <source>
        <dbReference type="ARBA" id="ARBA00023098"/>
    </source>
</evidence>
<keyword evidence="8" id="KW-0735">Signal-anchor</keyword>
<evidence type="ECO:0000256" key="16">
    <source>
        <dbReference type="ARBA" id="ARBA00036053"/>
    </source>
</evidence>
<comment type="catalytic activity">
    <reaction evidence="20">
        <text>a neolactoside nLc4Cer + GDP-beta-L-fucose = a neolactoside III(3)-alpha-Fuc-nLc4Cer + GDP + H(+)</text>
        <dbReference type="Rhea" id="RHEA:48376"/>
        <dbReference type="ChEBI" id="CHEBI:15378"/>
        <dbReference type="ChEBI" id="CHEBI:57273"/>
        <dbReference type="ChEBI" id="CHEBI:58189"/>
        <dbReference type="ChEBI" id="CHEBI:90376"/>
        <dbReference type="ChEBI" id="CHEBI:90379"/>
    </reaction>
    <physiologicalReaction direction="left-to-right" evidence="20">
        <dbReference type="Rhea" id="RHEA:48377"/>
    </physiologicalReaction>
</comment>
<evidence type="ECO:0000256" key="24">
    <source>
        <dbReference type="RuleBase" id="RU003832"/>
    </source>
</evidence>
<evidence type="ECO:0000256" key="3">
    <source>
        <dbReference type="ARBA" id="ARBA00008919"/>
    </source>
</evidence>
<evidence type="ECO:0000256" key="18">
    <source>
        <dbReference type="ARBA" id="ARBA00036295"/>
    </source>
</evidence>
<comment type="catalytic activity">
    <reaction evidence="19">
        <text>an N-acetyl-alpha-neuraminyl-(2-&gt;3)-beta-D-galactosyl-(1-&gt;4)-N-acetyl-beta-D-glucosaminyl derivative + GDP-beta-L-fucose = an alpha-Neu5Ac-(2-&gt;3)-beta-D-Gal-(1-&gt;4)-[alpha-L-Fuc-(1-&gt;3)]-beta-D-GlcNAc derivative + GDP + H(+)</text>
        <dbReference type="Rhea" id="RHEA:56076"/>
        <dbReference type="ChEBI" id="CHEBI:15378"/>
        <dbReference type="ChEBI" id="CHEBI:57273"/>
        <dbReference type="ChEBI" id="CHEBI:58189"/>
        <dbReference type="ChEBI" id="CHEBI:136545"/>
        <dbReference type="ChEBI" id="CHEBI:139509"/>
    </reaction>
    <physiologicalReaction direction="left-to-right" evidence="19">
        <dbReference type="Rhea" id="RHEA:56077"/>
    </physiologicalReaction>
</comment>
<keyword evidence="6 24" id="KW-0808">Transferase</keyword>
<dbReference type="Pfam" id="PF17039">
    <property type="entry name" value="Glyco_tran_10_N"/>
    <property type="match status" value="1"/>
</dbReference>
<organism evidence="28 29">
    <name type="scientific">Oncorhynchus tshawytscha</name>
    <name type="common">Chinook salmon</name>
    <name type="synonym">Salmo tshawytscha</name>
    <dbReference type="NCBI Taxonomy" id="74940"/>
    <lineage>
        <taxon>Eukaryota</taxon>
        <taxon>Metazoa</taxon>
        <taxon>Chordata</taxon>
        <taxon>Craniata</taxon>
        <taxon>Vertebrata</taxon>
        <taxon>Euteleostomi</taxon>
        <taxon>Actinopterygii</taxon>
        <taxon>Neopterygii</taxon>
        <taxon>Teleostei</taxon>
        <taxon>Protacanthopterygii</taxon>
        <taxon>Salmoniformes</taxon>
        <taxon>Salmonidae</taxon>
        <taxon>Salmoninae</taxon>
        <taxon>Oncorhynchus</taxon>
    </lineage>
</organism>
<protein>
    <recommendedName>
        <fullName evidence="24">Fucosyltransferase</fullName>
        <ecNumber evidence="24">2.4.1.-</ecNumber>
    </recommendedName>
</protein>
<comment type="catalytic activity">
    <reaction evidence="15">
        <text>a beta-D-galactosyl-(1-&gt;4)-N-acetyl-beta-D-glucosaminyl derivative + GDP-beta-L-fucose = a beta-D-galactosyl-(1-&gt;4)-[alpha-L-fucosyl-(1-&gt;3)]-N-acetyl-beta-D-glucosaminyl derivative + GDP + H(+)</text>
        <dbReference type="Rhea" id="RHEA:14257"/>
        <dbReference type="ChEBI" id="CHEBI:15378"/>
        <dbReference type="ChEBI" id="CHEBI:57273"/>
        <dbReference type="ChEBI" id="CHEBI:58189"/>
        <dbReference type="ChEBI" id="CHEBI:133507"/>
        <dbReference type="ChEBI" id="CHEBI:137941"/>
        <dbReference type="EC" id="2.4.1.152"/>
    </reaction>
    <physiologicalReaction direction="left-to-right" evidence="15">
        <dbReference type="Rhea" id="RHEA:14258"/>
    </physiologicalReaction>
</comment>
<comment type="catalytic activity">
    <reaction evidence="17">
        <text>an alpha-Neu5Ac-(2-&gt;3)-beta-D-Gal-(1-&gt;4)-beta-D-GlcNAc-(1-&gt;3)-beta-D-Gal-(1-&gt;4)-beta-D-GlcNAc derivative + GDP-beta-L-fucose = an alpha-Neu5Ac-(2-&gt;3)-beta-D-Gal-(1-&gt;4)-beta-D-GlcNAc-(1-&gt;3)-beta-D-Gal-(1-&gt;4)-[alpha-L-Fuc-(1-&gt;3)]-beta-D-GlcNAc derivative + GDP + H(+)</text>
        <dbReference type="Rhea" id="RHEA:68044"/>
        <dbReference type="ChEBI" id="CHEBI:15378"/>
        <dbReference type="ChEBI" id="CHEBI:57273"/>
        <dbReference type="ChEBI" id="CHEBI:58189"/>
        <dbReference type="ChEBI" id="CHEBI:145343"/>
        <dbReference type="ChEBI" id="CHEBI:176900"/>
    </reaction>
    <physiologicalReaction direction="left-to-right" evidence="17">
        <dbReference type="Rhea" id="RHEA:68045"/>
    </physiologicalReaction>
</comment>
<dbReference type="Proteomes" id="UP000694402">
    <property type="component" value="Unassembled WGS sequence"/>
</dbReference>
<keyword evidence="10 24" id="KW-0333">Golgi apparatus</keyword>
<evidence type="ECO:0000256" key="19">
    <source>
        <dbReference type="ARBA" id="ARBA00036481"/>
    </source>
</evidence>
<gene>
    <name evidence="28" type="primary">POGLUT2</name>
</gene>
<accession>A0AAZ3NTG5</accession>
<evidence type="ECO:0000259" key="26">
    <source>
        <dbReference type="Pfam" id="PF00852"/>
    </source>
</evidence>